<name>A0A411X5V1_9BURK</name>
<feature type="transmembrane region" description="Helical" evidence="1">
    <location>
        <begin position="472"/>
        <end position="498"/>
    </location>
</feature>
<dbReference type="Pfam" id="PF00144">
    <property type="entry name" value="Beta-lactamase"/>
    <property type="match status" value="1"/>
</dbReference>
<feature type="chain" id="PRO_5044602022" evidence="2">
    <location>
        <begin position="21"/>
        <end position="600"/>
    </location>
</feature>
<keyword evidence="1" id="KW-0472">Membrane</keyword>
<feature type="transmembrane region" description="Helical" evidence="1">
    <location>
        <begin position="510"/>
        <end position="529"/>
    </location>
</feature>
<keyword evidence="1" id="KW-1133">Transmembrane helix</keyword>
<keyword evidence="2" id="KW-0732">Signal</keyword>
<dbReference type="Proteomes" id="UP000292307">
    <property type="component" value="Chromosome"/>
</dbReference>
<organism evidence="4 7">
    <name type="scientific">Pseudoduganella albidiflava</name>
    <dbReference type="NCBI Taxonomy" id="321983"/>
    <lineage>
        <taxon>Bacteria</taxon>
        <taxon>Pseudomonadati</taxon>
        <taxon>Pseudomonadota</taxon>
        <taxon>Betaproteobacteria</taxon>
        <taxon>Burkholderiales</taxon>
        <taxon>Oxalobacteraceae</taxon>
        <taxon>Telluria group</taxon>
        <taxon>Pseudoduganella</taxon>
    </lineage>
</organism>
<dbReference type="Gene3D" id="3.40.710.10">
    <property type="entry name" value="DD-peptidase/beta-lactamase superfamily"/>
    <property type="match status" value="1"/>
</dbReference>
<evidence type="ECO:0000313" key="4">
    <source>
        <dbReference type="EMBL" id="GGY26762.1"/>
    </source>
</evidence>
<evidence type="ECO:0000256" key="1">
    <source>
        <dbReference type="SAM" id="Phobius"/>
    </source>
</evidence>
<dbReference type="InterPro" id="IPR050491">
    <property type="entry name" value="AmpC-like"/>
</dbReference>
<dbReference type="AlphaFoldDB" id="A0A411X5V1"/>
<accession>A0A411X5V1</accession>
<dbReference type="EMBL" id="BMWV01000001">
    <property type="protein sequence ID" value="GGY26762.1"/>
    <property type="molecule type" value="Genomic_DNA"/>
</dbReference>
<dbReference type="SUPFAM" id="SSF56601">
    <property type="entry name" value="beta-lactamase/transpeptidase-like"/>
    <property type="match status" value="1"/>
</dbReference>
<dbReference type="PANTHER" id="PTHR46825:SF9">
    <property type="entry name" value="BETA-LACTAMASE-RELATED DOMAIN-CONTAINING PROTEIN"/>
    <property type="match status" value="1"/>
</dbReference>
<dbReference type="RefSeq" id="WP_131148438.1">
    <property type="nucleotide sequence ID" value="NZ_BMWV01000001.1"/>
</dbReference>
<keyword evidence="6" id="KW-1185">Reference proteome</keyword>
<dbReference type="PANTHER" id="PTHR46825">
    <property type="entry name" value="D-ALANYL-D-ALANINE-CARBOXYPEPTIDASE/ENDOPEPTIDASE AMPH"/>
    <property type="match status" value="1"/>
</dbReference>
<evidence type="ECO:0000259" key="3">
    <source>
        <dbReference type="Pfam" id="PF00144"/>
    </source>
</evidence>
<reference evidence="4" key="3">
    <citation type="submission" date="2022-12" db="EMBL/GenBank/DDBJ databases">
        <authorList>
            <person name="Sun Q."/>
            <person name="Kim S."/>
        </authorList>
    </citation>
    <scope>NUCLEOTIDE SEQUENCE</scope>
    <source>
        <strain evidence="4">KCTC 12343</strain>
    </source>
</reference>
<dbReference type="GO" id="GO:0016787">
    <property type="term" value="F:hydrolase activity"/>
    <property type="evidence" value="ECO:0007669"/>
    <property type="project" value="UniProtKB-KW"/>
</dbReference>
<evidence type="ECO:0000313" key="7">
    <source>
        <dbReference type="Proteomes" id="UP000628442"/>
    </source>
</evidence>
<evidence type="ECO:0000313" key="6">
    <source>
        <dbReference type="Proteomes" id="UP000292307"/>
    </source>
</evidence>
<dbReference type="EMBL" id="CP036401">
    <property type="protein sequence ID" value="QBI04377.1"/>
    <property type="molecule type" value="Genomic_DNA"/>
</dbReference>
<dbReference type="OrthoDB" id="9799367at2"/>
<feature type="domain" description="Beta-lactamase-related" evidence="3">
    <location>
        <begin position="54"/>
        <end position="358"/>
    </location>
</feature>
<evidence type="ECO:0000256" key="2">
    <source>
        <dbReference type="SAM" id="SignalP"/>
    </source>
</evidence>
<feature type="transmembrane region" description="Helical" evidence="1">
    <location>
        <begin position="541"/>
        <end position="563"/>
    </location>
</feature>
<dbReference type="InterPro" id="IPR012338">
    <property type="entry name" value="Beta-lactam/transpept-like"/>
</dbReference>
<evidence type="ECO:0000313" key="5">
    <source>
        <dbReference type="EMBL" id="QBI04377.1"/>
    </source>
</evidence>
<feature type="transmembrane region" description="Helical" evidence="1">
    <location>
        <begin position="575"/>
        <end position="594"/>
    </location>
</feature>
<keyword evidence="1" id="KW-0812">Transmembrane</keyword>
<gene>
    <name evidence="5" type="ORF">EYF70_28845</name>
    <name evidence="4" type="ORF">GCM10007387_06000</name>
</gene>
<protein>
    <submittedName>
        <fullName evidence="5">Class A beta-lactamase-related serine hydrolase</fullName>
    </submittedName>
</protein>
<sequence length="600" mass="64470">MKTLITLLAFLLAFISPGLAHNVAHGSASTSLAPRIAALLQAQRLEGTVWSTLDTHGAAGVSDARSRAPMRVDHRVQVGSIAKTLLATGILRLVTEGRLSLDMPVAVLLPEMVFDNPWQARDPVRLRHLLDHTSGLDDVHFWQVFTMKARDDAPLAAAFPAGSGLLRVRHRPGTRHSYSNMGYTLLGMVIEAVVKQRYERYLDGALLAPLGMRDSTFAFVTQSADPRLAMGHFEHGARRGAMPSYMRPAGQFTTTAADMGRFARFLMGDGSIGGRRFIDPALLRRMGEPAGTEAARAGLQVGYGLGLRTFDRHGLVARCHGGSTVGFKAMLCLFPAAQKGFFIAFNTDNEAADYQRFDALLAQALVPAMATPAPRVPPPFDPRPWEGWYVPAPNRFDSLRFIDTVFGFARVRGGGAGLHLEPFQGPAVALVHAGKGLFRAPGKVLPSHALLLSAEGQRILTTGTQSHARVSLVYLASLWCSVAAGLLGLAWIAAKGLARLALRRLPPRDPLAMPLAGVLALLLPLPLFYRQSLLQLGDLTVASALLAIVTAALPVAMLAGLALALRRGSGRRIDALAMAAVLQLAIVLAAWDLLPLRLWA</sequence>
<dbReference type="InterPro" id="IPR001466">
    <property type="entry name" value="Beta-lactam-related"/>
</dbReference>
<reference evidence="4" key="1">
    <citation type="journal article" date="2014" name="Int. J. Syst. Evol. Microbiol.">
        <title>Complete genome sequence of Corynebacterium casei LMG S-19264T (=DSM 44701T), isolated from a smear-ripened cheese.</title>
        <authorList>
            <consortium name="US DOE Joint Genome Institute (JGI-PGF)"/>
            <person name="Walter F."/>
            <person name="Albersmeier A."/>
            <person name="Kalinowski J."/>
            <person name="Ruckert C."/>
        </authorList>
    </citation>
    <scope>NUCLEOTIDE SEQUENCE</scope>
    <source>
        <strain evidence="4">KCTC 12343</strain>
    </source>
</reference>
<feature type="signal peptide" evidence="2">
    <location>
        <begin position="1"/>
        <end position="20"/>
    </location>
</feature>
<keyword evidence="5" id="KW-0378">Hydrolase</keyword>
<reference evidence="5 6" key="2">
    <citation type="submission" date="2019-02" db="EMBL/GenBank/DDBJ databases">
        <title>Draft Genome Sequences of Six Type Strains of the Genus Massilia.</title>
        <authorList>
            <person name="Miess H."/>
            <person name="Frediansyhah A."/>
            <person name="Gross H."/>
        </authorList>
    </citation>
    <scope>NUCLEOTIDE SEQUENCE [LARGE SCALE GENOMIC DNA]</scope>
    <source>
        <strain evidence="5 6">DSM 17472</strain>
    </source>
</reference>
<dbReference type="Proteomes" id="UP000628442">
    <property type="component" value="Unassembled WGS sequence"/>
</dbReference>
<proteinExistence type="predicted"/>